<dbReference type="Proteomes" id="UP000275401">
    <property type="component" value="Unassembled WGS sequence"/>
</dbReference>
<dbReference type="RefSeq" id="WP_123098324.1">
    <property type="nucleotide sequence ID" value="NZ_RIBZ01000031.1"/>
</dbReference>
<reference evidence="1 2" key="1">
    <citation type="submission" date="2018-11" db="EMBL/GenBank/DDBJ databases">
        <title>The Potential of Streptomyces as Biocontrol Agents against the Tomato grey mould, Botrytis cinerea (Gray mold) Frontiers in Microbiology.</title>
        <authorList>
            <person name="Li D."/>
        </authorList>
    </citation>
    <scope>NUCLEOTIDE SEQUENCE [LARGE SCALE GENOMIC DNA]</scope>
    <source>
        <strain evidence="1 2">NEAU-LD23</strain>
    </source>
</reference>
<dbReference type="EMBL" id="RIBZ01000031">
    <property type="protein sequence ID" value="RNG37995.1"/>
    <property type="molecule type" value="Genomic_DNA"/>
</dbReference>
<keyword evidence="2" id="KW-1185">Reference proteome</keyword>
<proteinExistence type="predicted"/>
<organism evidence="1 2">
    <name type="scientific">Streptomyces botrytidirepellens</name>
    <dbReference type="NCBI Taxonomy" id="2486417"/>
    <lineage>
        <taxon>Bacteria</taxon>
        <taxon>Bacillati</taxon>
        <taxon>Actinomycetota</taxon>
        <taxon>Actinomycetes</taxon>
        <taxon>Kitasatosporales</taxon>
        <taxon>Streptomycetaceae</taxon>
        <taxon>Streptomyces</taxon>
    </lineage>
</organism>
<dbReference type="AlphaFoldDB" id="A0A3M8XB14"/>
<evidence type="ECO:0000313" key="2">
    <source>
        <dbReference type="Proteomes" id="UP000275401"/>
    </source>
</evidence>
<sequence>MDRDQGAMPPLDGLAQACEALVEAHLERNEFQGLGQSTRHAISLNGDSASEVAAFRQTMWMLMCWLVAVRAWVPETAVPEAIAWIERRYGRQAAASATTHATILDLQGAPLGEIHLDEDQPERIASWAQLLAGLCVTQGDGSVSWLRQFDPPEPDAAMLAWLEERERPGWRPRPWPPDPRQLPDIRRKLIAYLDDPETRWERAQMAEEGVVRLIPRTDSPGLAGDLLTDYELQRLAKARLYVVDPDMCQVAARKAARPRTAPISAHRVPAPFGFLLFTEPMPLSLPGQSGGPRGEIVAASWGRWDPSEWEDGWWQVAEDGTLSESKSPSEAHWWITLYEESADDGEPGDRPQPPMEPHQPYLVHAGNILAQTANEGQLPHAARAVIACWDLITQERIGKPLTETTTVERKPSKTRADRRRGIEDDGTVHLVTIRGRAAPSPDQPQAALPHQRTTINYQHRWTVQEHSRSHCMNPAGHAENNCNHEDITILEFVKGPAGAPFLRRDIVHILRKIGP</sequence>
<gene>
    <name evidence="1" type="ORF">EEJ42_02085</name>
</gene>
<name>A0A3M8XB14_9ACTN</name>
<protein>
    <submittedName>
        <fullName evidence="1">Uncharacterized protein</fullName>
    </submittedName>
</protein>
<evidence type="ECO:0000313" key="1">
    <source>
        <dbReference type="EMBL" id="RNG37995.1"/>
    </source>
</evidence>
<comment type="caution">
    <text evidence="1">The sequence shown here is derived from an EMBL/GenBank/DDBJ whole genome shotgun (WGS) entry which is preliminary data.</text>
</comment>
<accession>A0A3M8XB14</accession>